<accession>A0A432WE36</accession>
<dbReference type="EMBL" id="PIPO01000005">
    <property type="protein sequence ID" value="RUO31144.1"/>
    <property type="molecule type" value="Genomic_DNA"/>
</dbReference>
<evidence type="ECO:0000313" key="2">
    <source>
        <dbReference type="Proteomes" id="UP000287823"/>
    </source>
</evidence>
<gene>
    <name evidence="1" type="ORF">CWE14_11655</name>
</gene>
<reference evidence="1 2" key="1">
    <citation type="journal article" date="2011" name="Front. Microbiol.">
        <title>Genomic signatures of strain selection and enhancement in Bacillus atrophaeus var. globigii, a historical biowarfare simulant.</title>
        <authorList>
            <person name="Gibbons H.S."/>
            <person name="Broomall S.M."/>
            <person name="McNew L.A."/>
            <person name="Daligault H."/>
            <person name="Chapman C."/>
            <person name="Bruce D."/>
            <person name="Karavis M."/>
            <person name="Krepps M."/>
            <person name="McGregor P.A."/>
            <person name="Hong C."/>
            <person name="Park K.H."/>
            <person name="Akmal A."/>
            <person name="Feldman A."/>
            <person name="Lin J.S."/>
            <person name="Chang W.E."/>
            <person name="Higgs B.W."/>
            <person name="Demirev P."/>
            <person name="Lindquist J."/>
            <person name="Liem A."/>
            <person name="Fochler E."/>
            <person name="Read T.D."/>
            <person name="Tapia R."/>
            <person name="Johnson S."/>
            <person name="Bishop-Lilly K.A."/>
            <person name="Detter C."/>
            <person name="Han C."/>
            <person name="Sozhamannan S."/>
            <person name="Rosenzweig C.N."/>
            <person name="Skowronski E.W."/>
        </authorList>
    </citation>
    <scope>NUCLEOTIDE SEQUENCE [LARGE SCALE GENOMIC DNA]</scope>
    <source>
        <strain evidence="1 2">Y4G10-17</strain>
    </source>
</reference>
<sequence length="167" mass="19069">MVTDRTSLGQDSNFREADGYMIDLCSQYQSTLIYSCLENFNVVDAMGGYAGGQYAKDNSLWWAASVEFLYRNLKSGLLEVDTCPDGLSYEGPENLCRHYMNLGPSQNDRSMYIYFVASKALMQLVSKYSMMDWKCVNTRLNRAFFEVVLHIYAEGDVEFNKKLLLSS</sequence>
<name>A0A432WE36_9GAMM</name>
<dbReference type="Proteomes" id="UP000287823">
    <property type="component" value="Unassembled WGS sequence"/>
</dbReference>
<comment type="caution">
    <text evidence="1">The sequence shown here is derived from an EMBL/GenBank/DDBJ whole genome shotgun (WGS) entry which is preliminary data.</text>
</comment>
<dbReference type="AlphaFoldDB" id="A0A432WE36"/>
<evidence type="ECO:0000313" key="1">
    <source>
        <dbReference type="EMBL" id="RUO31144.1"/>
    </source>
</evidence>
<keyword evidence="2" id="KW-1185">Reference proteome</keyword>
<dbReference type="RefSeq" id="WP_126799523.1">
    <property type="nucleotide sequence ID" value="NZ_PIPO01000005.1"/>
</dbReference>
<organism evidence="1 2">
    <name type="scientific">Aliidiomarina soli</name>
    <dbReference type="NCBI Taxonomy" id="1928574"/>
    <lineage>
        <taxon>Bacteria</taxon>
        <taxon>Pseudomonadati</taxon>
        <taxon>Pseudomonadota</taxon>
        <taxon>Gammaproteobacteria</taxon>
        <taxon>Alteromonadales</taxon>
        <taxon>Idiomarinaceae</taxon>
        <taxon>Aliidiomarina</taxon>
    </lineage>
</organism>
<proteinExistence type="predicted"/>
<protein>
    <submittedName>
        <fullName evidence="1">Uncharacterized protein</fullName>
    </submittedName>
</protein>